<dbReference type="AlphaFoldDB" id="A0A4U0YVS5"/>
<keyword evidence="3 6" id="KW-0812">Transmembrane</keyword>
<dbReference type="Proteomes" id="UP000306340">
    <property type="component" value="Unassembled WGS sequence"/>
</dbReference>
<organism evidence="7 8">
    <name type="scientific">Cereibacter changlensis</name>
    <dbReference type="NCBI Taxonomy" id="402884"/>
    <lineage>
        <taxon>Bacteria</taxon>
        <taxon>Pseudomonadati</taxon>
        <taxon>Pseudomonadota</taxon>
        <taxon>Alphaproteobacteria</taxon>
        <taxon>Rhodobacterales</taxon>
        <taxon>Paracoccaceae</taxon>
        <taxon>Cereibacter</taxon>
    </lineage>
</organism>
<evidence type="ECO:0000256" key="4">
    <source>
        <dbReference type="ARBA" id="ARBA00022989"/>
    </source>
</evidence>
<evidence type="ECO:0000313" key="7">
    <source>
        <dbReference type="EMBL" id="TKA95808.1"/>
    </source>
</evidence>
<accession>A0A4U0YVS5</accession>
<dbReference type="GO" id="GO:0005886">
    <property type="term" value="C:plasma membrane"/>
    <property type="evidence" value="ECO:0007669"/>
    <property type="project" value="UniProtKB-SubCell"/>
</dbReference>
<evidence type="ECO:0000256" key="2">
    <source>
        <dbReference type="ARBA" id="ARBA00022475"/>
    </source>
</evidence>
<dbReference type="Pfam" id="PF01810">
    <property type="entry name" value="LysE"/>
    <property type="match status" value="1"/>
</dbReference>
<feature type="transmembrane region" description="Helical" evidence="6">
    <location>
        <begin position="50"/>
        <end position="71"/>
    </location>
</feature>
<evidence type="ECO:0000256" key="6">
    <source>
        <dbReference type="SAM" id="Phobius"/>
    </source>
</evidence>
<keyword evidence="5 6" id="KW-0472">Membrane</keyword>
<comment type="caution">
    <text evidence="7">The sequence shown here is derived from an EMBL/GenBank/DDBJ whole genome shotgun (WGS) entry which is preliminary data.</text>
</comment>
<protein>
    <submittedName>
        <fullName evidence="7">Amino acid transporter</fullName>
    </submittedName>
</protein>
<evidence type="ECO:0000256" key="1">
    <source>
        <dbReference type="ARBA" id="ARBA00004651"/>
    </source>
</evidence>
<evidence type="ECO:0000256" key="5">
    <source>
        <dbReference type="ARBA" id="ARBA00023136"/>
    </source>
</evidence>
<evidence type="ECO:0000256" key="3">
    <source>
        <dbReference type="ARBA" id="ARBA00022692"/>
    </source>
</evidence>
<dbReference type="GO" id="GO:0015171">
    <property type="term" value="F:amino acid transmembrane transporter activity"/>
    <property type="evidence" value="ECO:0007669"/>
    <property type="project" value="TreeGrafter"/>
</dbReference>
<name>A0A4U0YVS5_9RHOB</name>
<proteinExistence type="predicted"/>
<dbReference type="RefSeq" id="WP_169310906.1">
    <property type="nucleotide sequence ID" value="NZ_SWAU01000146.1"/>
</dbReference>
<dbReference type="PANTHER" id="PTHR30086">
    <property type="entry name" value="ARGININE EXPORTER PROTEIN ARGO"/>
    <property type="match status" value="1"/>
</dbReference>
<keyword evidence="2" id="KW-1003">Cell membrane</keyword>
<comment type="subcellular location">
    <subcellularLocation>
        <location evidence="1">Cell membrane</location>
        <topology evidence="1">Multi-pass membrane protein</topology>
    </subcellularLocation>
</comment>
<feature type="transmembrane region" description="Helical" evidence="6">
    <location>
        <begin position="16"/>
        <end position="38"/>
    </location>
</feature>
<dbReference type="PANTHER" id="PTHR30086:SF20">
    <property type="entry name" value="ARGININE EXPORTER PROTEIN ARGO-RELATED"/>
    <property type="match status" value="1"/>
</dbReference>
<sequence>EALAPAAGGAAPLGRVIGTLLVLTFANPHVYLDTVVLLGSISAQYDPHRLAFGIGAACASLTFFSALGFGARLLAPVFARPRAWVVLEVLVGCTMWALAAGLILGG</sequence>
<evidence type="ECO:0000313" key="8">
    <source>
        <dbReference type="Proteomes" id="UP000306340"/>
    </source>
</evidence>
<gene>
    <name evidence="7" type="ORF">FAZ78_14805</name>
</gene>
<reference evidence="7 8" key="1">
    <citation type="submission" date="2019-04" db="EMBL/GenBank/DDBJ databases">
        <title>Crypto-aerobic microbial life in anoxic (sulfidic) marine sediments.</title>
        <authorList>
            <person name="Bhattacharya S."/>
            <person name="Roy C."/>
            <person name="Mondal N."/>
            <person name="Sarkar J."/>
            <person name="Mandal S."/>
            <person name="Rameez M.J."/>
            <person name="Ghosh W."/>
        </authorList>
    </citation>
    <scope>NUCLEOTIDE SEQUENCE [LARGE SCALE GENOMIC DNA]</scope>
    <source>
        <strain evidence="7 8">SBBC</strain>
    </source>
</reference>
<dbReference type="InterPro" id="IPR001123">
    <property type="entry name" value="LeuE-type"/>
</dbReference>
<feature type="non-terminal residue" evidence="7">
    <location>
        <position position="1"/>
    </location>
</feature>
<keyword evidence="4 6" id="KW-1133">Transmembrane helix</keyword>
<dbReference type="EMBL" id="SWAU01000146">
    <property type="protein sequence ID" value="TKA95808.1"/>
    <property type="molecule type" value="Genomic_DNA"/>
</dbReference>
<feature type="transmembrane region" description="Helical" evidence="6">
    <location>
        <begin position="83"/>
        <end position="104"/>
    </location>
</feature>